<dbReference type="Proteomes" id="UP000565579">
    <property type="component" value="Unassembled WGS sequence"/>
</dbReference>
<dbReference type="RefSeq" id="WP_185104644.1">
    <property type="nucleotide sequence ID" value="NZ_BAAAXY010000204.1"/>
</dbReference>
<keyword evidence="2" id="KW-0479">Metal-binding</keyword>
<dbReference type="GO" id="GO:0008758">
    <property type="term" value="F:UDP-2,3-diacylglucosamine hydrolase activity"/>
    <property type="evidence" value="ECO:0007669"/>
    <property type="project" value="TreeGrafter"/>
</dbReference>
<feature type="domain" description="Calcineurin-like phosphoesterase" evidence="6">
    <location>
        <begin position="168"/>
        <end position="330"/>
    </location>
</feature>
<dbReference type="FunFam" id="3.60.21.10:FF:000028">
    <property type="entry name" value="Putative metallophosphoesterase"/>
    <property type="match status" value="1"/>
</dbReference>
<gene>
    <name evidence="7" type="ORF">HD593_005153</name>
</gene>
<evidence type="ECO:0000256" key="5">
    <source>
        <dbReference type="SAM" id="Phobius"/>
    </source>
</evidence>
<evidence type="ECO:0000256" key="4">
    <source>
        <dbReference type="ARBA" id="ARBA00061089"/>
    </source>
</evidence>
<dbReference type="GO" id="GO:0009245">
    <property type="term" value="P:lipid A biosynthetic process"/>
    <property type="evidence" value="ECO:0007669"/>
    <property type="project" value="TreeGrafter"/>
</dbReference>
<dbReference type="GO" id="GO:0016020">
    <property type="term" value="C:membrane"/>
    <property type="evidence" value="ECO:0007669"/>
    <property type="project" value="GOC"/>
</dbReference>
<accession>A0A7X0NVF1</accession>
<dbReference type="CDD" id="cd07385">
    <property type="entry name" value="MPP_YkuE_C"/>
    <property type="match status" value="1"/>
</dbReference>
<dbReference type="Pfam" id="PF00149">
    <property type="entry name" value="Metallophos"/>
    <property type="match status" value="1"/>
</dbReference>
<protein>
    <submittedName>
        <fullName evidence="7">Putative MPP superfamily phosphohydrolase</fullName>
    </submittedName>
</protein>
<evidence type="ECO:0000313" key="7">
    <source>
        <dbReference type="EMBL" id="MBB6550358.1"/>
    </source>
</evidence>
<dbReference type="EMBL" id="JACHMI010000001">
    <property type="protein sequence ID" value="MBB6550358.1"/>
    <property type="molecule type" value="Genomic_DNA"/>
</dbReference>
<feature type="transmembrane region" description="Helical" evidence="5">
    <location>
        <begin position="6"/>
        <end position="23"/>
    </location>
</feature>
<keyword evidence="5" id="KW-0472">Membrane</keyword>
<evidence type="ECO:0000256" key="2">
    <source>
        <dbReference type="ARBA" id="ARBA00022723"/>
    </source>
</evidence>
<comment type="similarity">
    <text evidence="4">Belongs to the metallophosphoesterase superfamily.</text>
</comment>
<dbReference type="InterPro" id="IPR029052">
    <property type="entry name" value="Metallo-depent_PP-like"/>
</dbReference>
<dbReference type="AlphaFoldDB" id="A0A7X0NVF1"/>
<reference evidence="7 8" key="1">
    <citation type="submission" date="2020-08" db="EMBL/GenBank/DDBJ databases">
        <title>Sequencing the genomes of 1000 actinobacteria strains.</title>
        <authorList>
            <person name="Klenk H.-P."/>
        </authorList>
    </citation>
    <scope>NUCLEOTIDE SEQUENCE [LARGE SCALE GENOMIC DNA]</scope>
    <source>
        <strain evidence="7 8">DSM 43768</strain>
    </source>
</reference>
<sequence>MSIPSWVWGQSVMWLLAHLYLWARLVRGTTPARSRARRAGTAAAAALATFVPAALITPFYLDLAVSRWIAWPTTIWYGLAIYLLILLLIAEPVRLAAALIRRRRAARARPEPPDDASRRVFLARSIAVTAGAAATGIVGYGMVNALGPPRLDRVTVRLRRGGPQANGLRIALVGDIHLGPMLGRAHTRRIVDLINGTGADLVAIVGDLVDGTVEQLAPAAAPLRDLRSRHGTFFVTGNHEYLSGATEWIEELRELGVRPLLNERVELPGLDLAGVNDVTGALQDDGPDYARALGDRDPARPVVLLAHQPVQVNEARRHGVDLQLSGHTHGGQLMPLDLITSWAQPTLAGYERFGDTQLYVTKGAGFWGPPVRVGAPPDITIVELAI</sequence>
<dbReference type="PANTHER" id="PTHR31302:SF31">
    <property type="entry name" value="PHOSPHODIESTERASE YAEI"/>
    <property type="match status" value="1"/>
</dbReference>
<keyword evidence="8" id="KW-1185">Reference proteome</keyword>
<keyword evidence="5" id="KW-1133">Transmembrane helix</keyword>
<organism evidence="7 8">
    <name type="scientific">Nonomuraea rubra</name>
    <dbReference type="NCBI Taxonomy" id="46180"/>
    <lineage>
        <taxon>Bacteria</taxon>
        <taxon>Bacillati</taxon>
        <taxon>Actinomycetota</taxon>
        <taxon>Actinomycetes</taxon>
        <taxon>Streptosporangiales</taxon>
        <taxon>Streptosporangiaceae</taxon>
        <taxon>Nonomuraea</taxon>
    </lineage>
</organism>
<evidence type="ECO:0000259" key="6">
    <source>
        <dbReference type="Pfam" id="PF00149"/>
    </source>
</evidence>
<proteinExistence type="inferred from homology"/>
<dbReference type="Gene3D" id="3.60.21.10">
    <property type="match status" value="1"/>
</dbReference>
<evidence type="ECO:0000256" key="1">
    <source>
        <dbReference type="ARBA" id="ARBA00001968"/>
    </source>
</evidence>
<evidence type="ECO:0000313" key="8">
    <source>
        <dbReference type="Proteomes" id="UP000565579"/>
    </source>
</evidence>
<feature type="transmembrane region" description="Helical" evidence="5">
    <location>
        <begin position="121"/>
        <end position="143"/>
    </location>
</feature>
<feature type="transmembrane region" description="Helical" evidence="5">
    <location>
        <begin position="75"/>
        <end position="100"/>
    </location>
</feature>
<keyword evidence="5" id="KW-0812">Transmembrane</keyword>
<keyword evidence="3 7" id="KW-0378">Hydrolase</keyword>
<dbReference type="GO" id="GO:0046872">
    <property type="term" value="F:metal ion binding"/>
    <property type="evidence" value="ECO:0007669"/>
    <property type="project" value="UniProtKB-KW"/>
</dbReference>
<name>A0A7X0NVF1_9ACTN</name>
<dbReference type="SUPFAM" id="SSF56300">
    <property type="entry name" value="Metallo-dependent phosphatases"/>
    <property type="match status" value="1"/>
</dbReference>
<feature type="transmembrane region" description="Helical" evidence="5">
    <location>
        <begin position="44"/>
        <end position="63"/>
    </location>
</feature>
<dbReference type="PANTHER" id="PTHR31302">
    <property type="entry name" value="TRANSMEMBRANE PROTEIN WITH METALLOPHOSPHOESTERASE DOMAIN-RELATED"/>
    <property type="match status" value="1"/>
</dbReference>
<comment type="cofactor">
    <cofactor evidence="1">
        <name>a divalent metal cation</name>
        <dbReference type="ChEBI" id="CHEBI:60240"/>
    </cofactor>
</comment>
<comment type="caution">
    <text evidence="7">The sequence shown here is derived from an EMBL/GenBank/DDBJ whole genome shotgun (WGS) entry which is preliminary data.</text>
</comment>
<evidence type="ECO:0000256" key="3">
    <source>
        <dbReference type="ARBA" id="ARBA00022801"/>
    </source>
</evidence>
<dbReference type="InterPro" id="IPR004843">
    <property type="entry name" value="Calcineurin-like_PHP"/>
</dbReference>
<dbReference type="InterPro" id="IPR051158">
    <property type="entry name" value="Metallophosphoesterase_sf"/>
</dbReference>